<keyword evidence="3" id="KW-0804">Transcription</keyword>
<dbReference type="GO" id="GO:0046983">
    <property type="term" value="F:protein dimerization activity"/>
    <property type="evidence" value="ECO:0007669"/>
    <property type="project" value="InterPro"/>
</dbReference>
<sequence length="210" mass="23265">MTSHLVSTPVNTGSIGRSNRWQEPKRKTRKARPHPPANSGAIVEVPWRSEAQQRAYSFKLLWALVRGRLRRGGSVREAADRTLAAAAKGRSRWSRAILTSRRLKLKFRKQNYKRRRRGVTVTDCGRSLRKARVSGIRLKGRAVPAVHRKVRALGRLVPGCNKEPLPVILEEASDYIAALEMQVKAMTALAQILSGASSSSAPALPQPPPQ</sequence>
<evidence type="ECO:0000313" key="7">
    <source>
        <dbReference type="Proteomes" id="UP001345219"/>
    </source>
</evidence>
<dbReference type="GO" id="GO:0005634">
    <property type="term" value="C:nucleus"/>
    <property type="evidence" value="ECO:0007669"/>
    <property type="project" value="UniProtKB-SubCell"/>
</dbReference>
<comment type="subcellular location">
    <subcellularLocation>
        <location evidence="1">Nucleus</location>
    </subcellularLocation>
</comment>
<evidence type="ECO:0000256" key="2">
    <source>
        <dbReference type="ARBA" id="ARBA00023015"/>
    </source>
</evidence>
<comment type="caution">
    <text evidence="6">The sequence shown here is derived from an EMBL/GenBank/DDBJ whole genome shotgun (WGS) entry which is preliminary data.</text>
</comment>
<evidence type="ECO:0000313" key="6">
    <source>
        <dbReference type="EMBL" id="KAK4755686.1"/>
    </source>
</evidence>
<dbReference type="InterPro" id="IPR044660">
    <property type="entry name" value="IBH1-like"/>
</dbReference>
<accession>A0AAN7PXJ7</accession>
<evidence type="ECO:0000256" key="5">
    <source>
        <dbReference type="SAM" id="MobiDB-lite"/>
    </source>
</evidence>
<keyword evidence="4" id="KW-0539">Nucleus</keyword>
<dbReference type="AlphaFoldDB" id="A0AAN7PXJ7"/>
<feature type="region of interest" description="Disordered" evidence="5">
    <location>
        <begin position="1"/>
        <end position="43"/>
    </location>
</feature>
<dbReference type="InterPro" id="IPR044549">
    <property type="entry name" value="bHLH_AtIBH1-like"/>
</dbReference>
<keyword evidence="2" id="KW-0805">Transcription regulation</keyword>
<organism evidence="6 7">
    <name type="scientific">Trapa incisa</name>
    <dbReference type="NCBI Taxonomy" id="236973"/>
    <lineage>
        <taxon>Eukaryota</taxon>
        <taxon>Viridiplantae</taxon>
        <taxon>Streptophyta</taxon>
        <taxon>Embryophyta</taxon>
        <taxon>Tracheophyta</taxon>
        <taxon>Spermatophyta</taxon>
        <taxon>Magnoliopsida</taxon>
        <taxon>eudicotyledons</taxon>
        <taxon>Gunneridae</taxon>
        <taxon>Pentapetalae</taxon>
        <taxon>rosids</taxon>
        <taxon>malvids</taxon>
        <taxon>Myrtales</taxon>
        <taxon>Lythraceae</taxon>
        <taxon>Trapa</taxon>
    </lineage>
</organism>
<dbReference type="GO" id="GO:0006355">
    <property type="term" value="P:regulation of DNA-templated transcription"/>
    <property type="evidence" value="ECO:0007669"/>
    <property type="project" value="InterPro"/>
</dbReference>
<dbReference type="GO" id="GO:0000976">
    <property type="term" value="F:transcription cis-regulatory region binding"/>
    <property type="evidence" value="ECO:0007669"/>
    <property type="project" value="UniProtKB-ARBA"/>
</dbReference>
<keyword evidence="7" id="KW-1185">Reference proteome</keyword>
<name>A0AAN7PXJ7_9MYRT</name>
<dbReference type="PANTHER" id="PTHR33124:SF12">
    <property type="entry name" value="TRANSCRIPTION FACTOR BHLH148"/>
    <property type="match status" value="1"/>
</dbReference>
<feature type="compositionally biased region" description="Polar residues" evidence="5">
    <location>
        <begin position="1"/>
        <end position="19"/>
    </location>
</feature>
<gene>
    <name evidence="6" type="ORF">SAY87_009443</name>
</gene>
<dbReference type="EMBL" id="JAXIOK010000014">
    <property type="protein sequence ID" value="KAK4755686.1"/>
    <property type="molecule type" value="Genomic_DNA"/>
</dbReference>
<evidence type="ECO:0000256" key="1">
    <source>
        <dbReference type="ARBA" id="ARBA00004123"/>
    </source>
</evidence>
<dbReference type="CDD" id="cd11444">
    <property type="entry name" value="bHLH_AtIBH1_like"/>
    <property type="match status" value="1"/>
</dbReference>
<evidence type="ECO:0000256" key="4">
    <source>
        <dbReference type="ARBA" id="ARBA00023242"/>
    </source>
</evidence>
<reference evidence="6 7" key="1">
    <citation type="journal article" date="2023" name="Hortic Res">
        <title>Pangenome of water caltrop reveals structural variations and asymmetric subgenome divergence after allopolyploidization.</title>
        <authorList>
            <person name="Zhang X."/>
            <person name="Chen Y."/>
            <person name="Wang L."/>
            <person name="Yuan Y."/>
            <person name="Fang M."/>
            <person name="Shi L."/>
            <person name="Lu R."/>
            <person name="Comes H.P."/>
            <person name="Ma Y."/>
            <person name="Chen Y."/>
            <person name="Huang G."/>
            <person name="Zhou Y."/>
            <person name="Zheng Z."/>
            <person name="Qiu Y."/>
        </authorList>
    </citation>
    <scope>NUCLEOTIDE SEQUENCE [LARGE SCALE GENOMIC DNA]</scope>
    <source>
        <tissue evidence="6">Roots</tissue>
    </source>
</reference>
<dbReference type="PANTHER" id="PTHR33124">
    <property type="entry name" value="TRANSCRIPTION FACTOR IBH1-LIKE 1"/>
    <property type="match status" value="1"/>
</dbReference>
<dbReference type="SUPFAM" id="SSF47459">
    <property type="entry name" value="HLH, helix-loop-helix DNA-binding domain"/>
    <property type="match status" value="1"/>
</dbReference>
<evidence type="ECO:0000256" key="3">
    <source>
        <dbReference type="ARBA" id="ARBA00023163"/>
    </source>
</evidence>
<protein>
    <submittedName>
        <fullName evidence="6">Uncharacterized protein</fullName>
    </submittedName>
</protein>
<proteinExistence type="predicted"/>
<dbReference type="InterPro" id="IPR036638">
    <property type="entry name" value="HLH_DNA-bd_sf"/>
</dbReference>
<dbReference type="Proteomes" id="UP001345219">
    <property type="component" value="Chromosome 8"/>
</dbReference>